<dbReference type="AlphaFoldDB" id="A0A4Y8L2H3"/>
<sequence length="411" mass="46936">MWQFPWRYTESIMMVIGLIVVGFALQLFVGKVDFFQLAYPVNLIIGGSIILFLLLFSFARNSQFYQWFSGVPFSVSLIGGLLILGIAMGLIPQMQKLDPHAHDMWTLLGLRQVTSCWPFVLVYFVTLLSLGSLIIRRLIRFDWRDYAFYFNHIGLWILLFASGLGAADLRRYVMYVYEGETEWRVYNDNQDILELPIAIQLNDFVLEEYPPKLAVIDRESGEAQPEGSPDYFQIDERFPEGRLGKWDLKVEKYIHQAVRNSDSTYTEVPMPGATPAALVKITDIESGKSFSHWVCGGSIAQLYMMAPLDETYGLVMTQTEPKRFMSDIVVYTEDQRVDSTQLEVNKPLRVGNWMIYQYGYDNVAGKASTYSSFELVYDPWLPAVYAGIVLFALGSICLMWSGNKKKKGGTK</sequence>
<feature type="transmembrane region" description="Helical" evidence="6">
    <location>
        <begin position="380"/>
        <end position="401"/>
    </location>
</feature>
<dbReference type="EMBL" id="SOML01000006">
    <property type="protein sequence ID" value="TFD96248.1"/>
    <property type="molecule type" value="Genomic_DNA"/>
</dbReference>
<feature type="transmembrane region" description="Helical" evidence="6">
    <location>
        <begin position="71"/>
        <end position="92"/>
    </location>
</feature>
<feature type="transmembrane region" description="Helical" evidence="6">
    <location>
        <begin position="147"/>
        <end position="167"/>
    </location>
</feature>
<keyword evidence="9" id="KW-1185">Reference proteome</keyword>
<comment type="caution">
    <text evidence="8">The sequence shown here is derived from an EMBL/GenBank/DDBJ whole genome shotgun (WGS) entry which is preliminary data.</text>
</comment>
<proteinExistence type="predicted"/>
<evidence type="ECO:0000256" key="4">
    <source>
        <dbReference type="ARBA" id="ARBA00022989"/>
    </source>
</evidence>
<dbReference type="InterPro" id="IPR007816">
    <property type="entry name" value="ResB-like_domain"/>
</dbReference>
<feature type="transmembrane region" description="Helical" evidence="6">
    <location>
        <begin position="41"/>
        <end position="59"/>
    </location>
</feature>
<accession>A0A4Y8L2H3</accession>
<dbReference type="GO" id="GO:0016020">
    <property type="term" value="C:membrane"/>
    <property type="evidence" value="ECO:0007669"/>
    <property type="project" value="UniProtKB-SubCell"/>
</dbReference>
<evidence type="ECO:0000313" key="8">
    <source>
        <dbReference type="EMBL" id="TFD96248.1"/>
    </source>
</evidence>
<protein>
    <recommendedName>
        <fullName evidence="7">ResB-like domain-containing protein</fullName>
    </recommendedName>
</protein>
<evidence type="ECO:0000256" key="2">
    <source>
        <dbReference type="ARBA" id="ARBA00022692"/>
    </source>
</evidence>
<dbReference type="Proteomes" id="UP000297861">
    <property type="component" value="Unassembled WGS sequence"/>
</dbReference>
<evidence type="ECO:0000256" key="1">
    <source>
        <dbReference type="ARBA" id="ARBA00004141"/>
    </source>
</evidence>
<evidence type="ECO:0000256" key="5">
    <source>
        <dbReference type="ARBA" id="ARBA00023136"/>
    </source>
</evidence>
<dbReference type="GO" id="GO:0017004">
    <property type="term" value="P:cytochrome complex assembly"/>
    <property type="evidence" value="ECO:0007669"/>
    <property type="project" value="UniProtKB-KW"/>
</dbReference>
<evidence type="ECO:0000259" key="7">
    <source>
        <dbReference type="Pfam" id="PF05140"/>
    </source>
</evidence>
<keyword evidence="4 6" id="KW-1133">Transmembrane helix</keyword>
<name>A0A4Y8L2H3_9BACT</name>
<dbReference type="Pfam" id="PF05140">
    <property type="entry name" value="ResB"/>
    <property type="match status" value="1"/>
</dbReference>
<dbReference type="PANTHER" id="PTHR31566:SF5">
    <property type="entry name" value="RESB-LIKE DOMAIN-CONTAINING PROTEIN"/>
    <property type="match status" value="1"/>
</dbReference>
<feature type="transmembrane region" description="Helical" evidence="6">
    <location>
        <begin position="112"/>
        <end position="135"/>
    </location>
</feature>
<feature type="domain" description="ResB-like" evidence="7">
    <location>
        <begin position="319"/>
        <end position="362"/>
    </location>
</feature>
<keyword evidence="2 6" id="KW-0812">Transmembrane</keyword>
<organism evidence="8 9">
    <name type="scientific">Dysgonomonas capnocytophagoides</name>
    <dbReference type="NCBI Taxonomy" id="45254"/>
    <lineage>
        <taxon>Bacteria</taxon>
        <taxon>Pseudomonadati</taxon>
        <taxon>Bacteroidota</taxon>
        <taxon>Bacteroidia</taxon>
        <taxon>Bacteroidales</taxon>
        <taxon>Dysgonomonadaceae</taxon>
        <taxon>Dysgonomonas</taxon>
    </lineage>
</organism>
<dbReference type="STRING" id="1121485.GCA_000426485_00449"/>
<keyword evidence="5 6" id="KW-0472">Membrane</keyword>
<evidence type="ECO:0000313" key="9">
    <source>
        <dbReference type="Proteomes" id="UP000297861"/>
    </source>
</evidence>
<keyword evidence="3" id="KW-0201">Cytochrome c-type biogenesis</keyword>
<evidence type="ECO:0000256" key="3">
    <source>
        <dbReference type="ARBA" id="ARBA00022748"/>
    </source>
</evidence>
<gene>
    <name evidence="8" type="ORF">E2605_10590</name>
</gene>
<dbReference type="OrthoDB" id="596762at2"/>
<comment type="subcellular location">
    <subcellularLocation>
        <location evidence="1">Membrane</location>
        <topology evidence="1">Multi-pass membrane protein</topology>
    </subcellularLocation>
</comment>
<dbReference type="PANTHER" id="PTHR31566">
    <property type="entry name" value="CYTOCHROME C BIOGENESIS PROTEIN CCS1, CHLOROPLASTIC"/>
    <property type="match status" value="1"/>
</dbReference>
<feature type="transmembrane region" description="Helical" evidence="6">
    <location>
        <begin position="12"/>
        <end position="29"/>
    </location>
</feature>
<reference evidence="8 9" key="1">
    <citation type="submission" date="2019-03" db="EMBL/GenBank/DDBJ databases">
        <title>San Antonio Military Medical Center submission to MRSN (WRAIR), pending publication.</title>
        <authorList>
            <person name="Blyth D.M."/>
            <person name="Mccarthy S.L."/>
            <person name="Schall S.E."/>
            <person name="Stam J.A."/>
            <person name="Ong A.C."/>
            <person name="Mcgann P.T."/>
        </authorList>
    </citation>
    <scope>NUCLEOTIDE SEQUENCE [LARGE SCALE GENOMIC DNA]</scope>
    <source>
        <strain evidence="8 9">MRSN571793</strain>
    </source>
</reference>
<dbReference type="InterPro" id="IPR023494">
    <property type="entry name" value="Cyt_c_bgen_Ccs1/CcsB/ResB"/>
</dbReference>
<evidence type="ECO:0000256" key="6">
    <source>
        <dbReference type="SAM" id="Phobius"/>
    </source>
</evidence>